<dbReference type="Gene3D" id="3.30.70.120">
    <property type="match status" value="2"/>
</dbReference>
<gene>
    <name evidence="1" type="ORF">TPAS_2594</name>
</gene>
<reference evidence="2" key="1">
    <citation type="submission" date="2016-04" db="EMBL/GenBank/DDBJ databases">
        <authorList>
            <person name="Strepis N."/>
        </authorList>
    </citation>
    <scope>NUCLEOTIDE SEQUENCE [LARGE SCALE GENOMIC DNA]</scope>
</reference>
<dbReference type="InterPro" id="IPR015867">
    <property type="entry name" value="N-reg_PII/ATP_PRibTrfase_C"/>
</dbReference>
<dbReference type="SUPFAM" id="SSF54913">
    <property type="entry name" value="GlnB-like"/>
    <property type="match status" value="2"/>
</dbReference>
<proteinExistence type="predicted"/>
<keyword evidence="2" id="KW-1185">Reference proteome</keyword>
<dbReference type="InterPro" id="IPR011322">
    <property type="entry name" value="N-reg_PII-like_a/b"/>
</dbReference>
<accession>A0A1W1IIN3</accession>
<evidence type="ECO:0000313" key="2">
    <source>
        <dbReference type="Proteomes" id="UP000195985"/>
    </source>
</evidence>
<evidence type="ECO:0008006" key="3">
    <source>
        <dbReference type="Google" id="ProtNLM"/>
    </source>
</evidence>
<dbReference type="STRING" id="43064.SAMN04488086_11045"/>
<sequence>MTKQVENTKFYDVIFVVVNIGKASRVLEEAKKCGITGGTIMHGSGTVSSTLLRTIGFHEVKKEILFMVCAREKTQPAIEHISSLFHFELPNRGILFTSPVSHLLGTHGERLHMDEQEAHLLADHEVFFTLVAAGLGDEVVEAAAAAGARGGTLFHGTGAFAEKCRKVFGIEVDAGKDIIMNLVTSAVAPAVETAIVEQMQLDVPGNGILFSFDAENVRGVR</sequence>
<dbReference type="AlphaFoldDB" id="A0A1W1IIN3"/>
<dbReference type="Proteomes" id="UP000195985">
    <property type="component" value="Unassembled WGS sequence"/>
</dbReference>
<dbReference type="EMBL" id="FWEY01000009">
    <property type="protein sequence ID" value="SLM52886.1"/>
    <property type="molecule type" value="Genomic_DNA"/>
</dbReference>
<name>A0A1W1IIN3_9LACT</name>
<organism evidence="1 2">
    <name type="scientific">Trichococcus pasteurii</name>
    <dbReference type="NCBI Taxonomy" id="43064"/>
    <lineage>
        <taxon>Bacteria</taxon>
        <taxon>Bacillati</taxon>
        <taxon>Bacillota</taxon>
        <taxon>Bacilli</taxon>
        <taxon>Lactobacillales</taxon>
        <taxon>Carnobacteriaceae</taxon>
        <taxon>Trichococcus</taxon>
    </lineage>
</organism>
<dbReference type="OrthoDB" id="9803021at2"/>
<evidence type="ECO:0000313" key="1">
    <source>
        <dbReference type="EMBL" id="SLM52886.1"/>
    </source>
</evidence>
<protein>
    <recommendedName>
        <fullName evidence="3">Nitrogen regulatory protein pii</fullName>
    </recommendedName>
</protein>
<dbReference type="RefSeq" id="WP_086628607.1">
    <property type="nucleotide sequence ID" value="NZ_FONM01000010.1"/>
</dbReference>